<proteinExistence type="predicted"/>
<reference evidence="6 7" key="1">
    <citation type="journal article" date="2016" name="Proc. Natl. Acad. Sci. U.S.A.">
        <title>Comparative genomics of biotechnologically important yeasts.</title>
        <authorList>
            <person name="Riley R."/>
            <person name="Haridas S."/>
            <person name="Wolfe K.H."/>
            <person name="Lopes M.R."/>
            <person name="Hittinger C.T."/>
            <person name="Goeker M."/>
            <person name="Salamov A.A."/>
            <person name="Wisecaver J.H."/>
            <person name="Long T.M."/>
            <person name="Calvey C.H."/>
            <person name="Aerts A.L."/>
            <person name="Barry K.W."/>
            <person name="Choi C."/>
            <person name="Clum A."/>
            <person name="Coughlan A.Y."/>
            <person name="Deshpande S."/>
            <person name="Douglass A.P."/>
            <person name="Hanson S.J."/>
            <person name="Klenk H.-P."/>
            <person name="LaButti K.M."/>
            <person name="Lapidus A."/>
            <person name="Lindquist E.A."/>
            <person name="Lipzen A.M."/>
            <person name="Meier-Kolthoff J.P."/>
            <person name="Ohm R.A."/>
            <person name="Otillar R.P."/>
            <person name="Pangilinan J.L."/>
            <person name="Peng Y."/>
            <person name="Rokas A."/>
            <person name="Rosa C.A."/>
            <person name="Scheuner C."/>
            <person name="Sibirny A.A."/>
            <person name="Slot J.C."/>
            <person name="Stielow J.B."/>
            <person name="Sun H."/>
            <person name="Kurtzman C.P."/>
            <person name="Blackwell M."/>
            <person name="Grigoriev I.V."/>
            <person name="Jeffries T.W."/>
        </authorList>
    </citation>
    <scope>NUCLEOTIDE SEQUENCE [LARGE SCALE GENOMIC DNA]</scope>
    <source>
        <strain evidence="6 7">NRRL Y-11557</strain>
    </source>
</reference>
<dbReference type="EMBL" id="KV454299">
    <property type="protein sequence ID" value="ODQ70727.1"/>
    <property type="molecule type" value="Genomic_DNA"/>
</dbReference>
<accession>A0A1E3Q113</accession>
<feature type="compositionally biased region" description="Low complexity" evidence="4">
    <location>
        <begin position="25"/>
        <end position="75"/>
    </location>
</feature>
<dbReference type="OrthoDB" id="10391710at2759"/>
<evidence type="ECO:0000259" key="5">
    <source>
        <dbReference type="Pfam" id="PF02892"/>
    </source>
</evidence>
<keyword evidence="3" id="KW-0862">Zinc</keyword>
<dbReference type="Pfam" id="PF02892">
    <property type="entry name" value="zf-BED"/>
    <property type="match status" value="1"/>
</dbReference>
<dbReference type="Proteomes" id="UP000094385">
    <property type="component" value="Unassembled WGS sequence"/>
</dbReference>
<name>A0A1E3Q113_LIPST</name>
<feature type="region of interest" description="Disordered" evidence="4">
    <location>
        <begin position="493"/>
        <end position="555"/>
    </location>
</feature>
<feature type="compositionally biased region" description="Basic residues" evidence="4">
    <location>
        <begin position="1"/>
        <end position="12"/>
    </location>
</feature>
<feature type="compositionally biased region" description="Acidic residues" evidence="4">
    <location>
        <begin position="167"/>
        <end position="180"/>
    </location>
</feature>
<keyword evidence="2" id="KW-0863">Zinc-finger</keyword>
<dbReference type="InterPro" id="IPR003656">
    <property type="entry name" value="Znf_BED"/>
</dbReference>
<feature type="region of interest" description="Disordered" evidence="4">
    <location>
        <begin position="1"/>
        <end position="125"/>
    </location>
</feature>
<organism evidence="6 7">
    <name type="scientific">Lipomyces starkeyi NRRL Y-11557</name>
    <dbReference type="NCBI Taxonomy" id="675824"/>
    <lineage>
        <taxon>Eukaryota</taxon>
        <taxon>Fungi</taxon>
        <taxon>Dikarya</taxon>
        <taxon>Ascomycota</taxon>
        <taxon>Saccharomycotina</taxon>
        <taxon>Lipomycetes</taxon>
        <taxon>Lipomycetales</taxon>
        <taxon>Lipomycetaceae</taxon>
        <taxon>Lipomyces</taxon>
    </lineage>
</organism>
<evidence type="ECO:0000256" key="3">
    <source>
        <dbReference type="ARBA" id="ARBA00022833"/>
    </source>
</evidence>
<dbReference type="AlphaFoldDB" id="A0A1E3Q113"/>
<feature type="region of interest" description="Disordered" evidence="4">
    <location>
        <begin position="390"/>
        <end position="412"/>
    </location>
</feature>
<evidence type="ECO:0000256" key="1">
    <source>
        <dbReference type="ARBA" id="ARBA00022723"/>
    </source>
</evidence>
<keyword evidence="1" id="KW-0479">Metal-binding</keyword>
<protein>
    <recommendedName>
        <fullName evidence="5">BED-type domain-containing protein</fullName>
    </recommendedName>
</protein>
<dbReference type="GO" id="GO:0003677">
    <property type="term" value="F:DNA binding"/>
    <property type="evidence" value="ECO:0007669"/>
    <property type="project" value="InterPro"/>
</dbReference>
<evidence type="ECO:0000313" key="6">
    <source>
        <dbReference type="EMBL" id="ODQ70727.1"/>
    </source>
</evidence>
<feature type="compositionally biased region" description="Low complexity" evidence="4">
    <location>
        <begin position="86"/>
        <end position="114"/>
    </location>
</feature>
<evidence type="ECO:0000256" key="4">
    <source>
        <dbReference type="SAM" id="MobiDB-lite"/>
    </source>
</evidence>
<dbReference type="GO" id="GO:0008270">
    <property type="term" value="F:zinc ion binding"/>
    <property type="evidence" value="ECO:0007669"/>
    <property type="project" value="UniProtKB-KW"/>
</dbReference>
<feature type="domain" description="BED-type" evidence="5">
    <location>
        <begin position="227"/>
        <end position="250"/>
    </location>
</feature>
<evidence type="ECO:0000256" key="2">
    <source>
        <dbReference type="ARBA" id="ARBA00022771"/>
    </source>
</evidence>
<sequence length="641" mass="70435">MSYSRPHLHHQLLNHPPQPQPAQPQHPHLQQHPHQLAPPQQPQTQAVQQIQAVQHHQQLPLHQQQQQQHIPILTHPLHHQPPPTTAQTQYSSSSAPSQQQRRGASSAAAMAANDGGSGSGKKKTQQSWVWNYFSKIPGQDGIMYAVCQLPSASPGSGKGKNRRKDAVDDDDEEEEEEDVDVNGGIHSQHRPRRSTDFMREVVGVNTSGDRPAGSVGSQDDASGSGGKCNAQYKYIQGTKNLIRHLIRTHNIFKTTAPASAHDIAALAAAAANPNANSYPYGDEQRGGNAGGANGADSRYSWMSADSLSGGPSSTSFMSAAAPTYIMQDPSPMPPPTTNKLKHWSDEELIALLQAHHDVRSARGSDAEFLPLDDLVEDTYTAFCARQEQVLQQHQQQQPHAADDSEVSDQNIRRPPKAVYDKLYGLVSSYKFITDYEEDRINRERSAIGTAITTNKKPWWDMSPSDHRRVLGKNRTWLSKSVYNTVAILMPQSLLRRNGTRPSRRNGEEDGSDVSESDSPNVSRSAAASTHKRRRTRTSTAGSQATPTSGRKKRNRAETLLRTLADAMHDVSGSEEELDEAEVELLGAATTGRRRARSGGNFERQMLTEQAAQTSLLRTLVEQQTRMMGALEQALRGAESNG</sequence>
<feature type="region of interest" description="Disordered" evidence="4">
    <location>
        <begin position="151"/>
        <end position="226"/>
    </location>
</feature>
<feature type="compositionally biased region" description="Low complexity" evidence="4">
    <location>
        <begin position="516"/>
        <end position="528"/>
    </location>
</feature>
<gene>
    <name evidence="6" type="ORF">LIPSTDRAFT_29451</name>
</gene>
<keyword evidence="7" id="KW-1185">Reference proteome</keyword>
<evidence type="ECO:0000313" key="7">
    <source>
        <dbReference type="Proteomes" id="UP000094385"/>
    </source>
</evidence>